<dbReference type="CDD" id="cd00084">
    <property type="entry name" value="HMG-box_SF"/>
    <property type="match status" value="1"/>
</dbReference>
<comment type="caution">
    <text evidence="1">The sequence shown here is derived from an EMBL/GenBank/DDBJ whole genome shotgun (WGS) entry which is preliminary data.</text>
</comment>
<dbReference type="EMBL" id="LLXI01000003">
    <property type="protein sequence ID" value="PKY37458.1"/>
    <property type="molecule type" value="Genomic_DNA"/>
</dbReference>
<evidence type="ECO:0000313" key="1">
    <source>
        <dbReference type="EMBL" id="PKY37458.1"/>
    </source>
</evidence>
<keyword evidence="2" id="KW-1185">Reference proteome</keyword>
<name>A0A2I1FSU6_9GLOM</name>
<dbReference type="Proteomes" id="UP000234323">
    <property type="component" value="Unassembled WGS sequence"/>
</dbReference>
<proteinExistence type="predicted"/>
<accession>A0A2I1FSU6</accession>
<dbReference type="VEuPathDB" id="FungiDB:RhiirA1_528741"/>
<gene>
    <name evidence="1" type="ORF">RhiirA4_512392</name>
</gene>
<protein>
    <submittedName>
        <fullName evidence="1">Uncharacterized protein</fullName>
    </submittedName>
</protein>
<dbReference type="VEuPathDB" id="FungiDB:RhiirFUN_020291"/>
<evidence type="ECO:0000313" key="2">
    <source>
        <dbReference type="Proteomes" id="UP000234323"/>
    </source>
</evidence>
<sequence>MSKIQIFLNTEDSSERLYVVALALKTHTFFNIKISSPKEIIGKYKDSLKNGYMIFMVDCNEAFKIAKSEINFRKNSECFKDFSSLWAKAPKKVKNEYKQVFINYRKLIPINQNFIAFQYQENASKNINEKLILKNSKVQDDSSNNSFNSQPETTQFENFENILDQNNSSNHFFQSTGNVDFANNILEGNENLFHLVRFENSDDSIIINNVNYQSEAAQFEAALVQDSYNDIIPDKIGIAEENGNLFYSDSNNLVSQPEAIQFENFEATLGQNNSFNKTNNFIQPEFIQYNNVYLDIKICVSSNIF</sequence>
<dbReference type="AlphaFoldDB" id="A0A2I1FSU6"/>
<dbReference type="VEuPathDB" id="FungiDB:FUN_013194"/>
<organism evidence="1 2">
    <name type="scientific">Rhizophagus irregularis</name>
    <dbReference type="NCBI Taxonomy" id="588596"/>
    <lineage>
        <taxon>Eukaryota</taxon>
        <taxon>Fungi</taxon>
        <taxon>Fungi incertae sedis</taxon>
        <taxon>Mucoromycota</taxon>
        <taxon>Glomeromycotina</taxon>
        <taxon>Glomeromycetes</taxon>
        <taxon>Glomerales</taxon>
        <taxon>Glomeraceae</taxon>
        <taxon>Rhizophagus</taxon>
    </lineage>
</organism>
<reference evidence="1 2" key="1">
    <citation type="submission" date="2015-10" db="EMBL/GenBank/DDBJ databases">
        <title>Genome analyses suggest a sexual origin of heterokaryosis in a supposedly ancient asexual fungus.</title>
        <authorList>
            <person name="Ropars J."/>
            <person name="Sedzielewska K."/>
            <person name="Noel J."/>
            <person name="Charron P."/>
            <person name="Farinelli L."/>
            <person name="Marton T."/>
            <person name="Kruger M."/>
            <person name="Pelin A."/>
            <person name="Brachmann A."/>
            <person name="Corradi N."/>
        </authorList>
    </citation>
    <scope>NUCLEOTIDE SEQUENCE [LARGE SCALE GENOMIC DNA]</scope>
    <source>
        <strain evidence="1 2">A4</strain>
    </source>
</reference>